<keyword evidence="2" id="KW-1185">Reference proteome</keyword>
<evidence type="ECO:0000313" key="2">
    <source>
        <dbReference type="Proteomes" id="UP000800094"/>
    </source>
</evidence>
<accession>A0A6A6I8J0</accession>
<organism evidence="1 2">
    <name type="scientific">Trematosphaeria pertusa</name>
    <dbReference type="NCBI Taxonomy" id="390896"/>
    <lineage>
        <taxon>Eukaryota</taxon>
        <taxon>Fungi</taxon>
        <taxon>Dikarya</taxon>
        <taxon>Ascomycota</taxon>
        <taxon>Pezizomycotina</taxon>
        <taxon>Dothideomycetes</taxon>
        <taxon>Pleosporomycetidae</taxon>
        <taxon>Pleosporales</taxon>
        <taxon>Massarineae</taxon>
        <taxon>Trematosphaeriaceae</taxon>
        <taxon>Trematosphaeria</taxon>
    </lineage>
</organism>
<sequence length="51" mass="5849">MKCFGRMMCGQAGFIPTVRCVIASSSPFYPRQDSEDWRDKSNEVDLFVNMP</sequence>
<evidence type="ECO:0000313" key="1">
    <source>
        <dbReference type="EMBL" id="KAF2246691.1"/>
    </source>
</evidence>
<name>A0A6A6I8J0_9PLEO</name>
<dbReference type="RefSeq" id="XP_033681695.1">
    <property type="nucleotide sequence ID" value="XM_033827694.1"/>
</dbReference>
<protein>
    <submittedName>
        <fullName evidence="1">Uncharacterized protein</fullName>
    </submittedName>
</protein>
<gene>
    <name evidence="1" type="ORF">BU26DRAFT_51378</name>
</gene>
<dbReference type="EMBL" id="ML987198">
    <property type="protein sequence ID" value="KAF2246691.1"/>
    <property type="molecule type" value="Genomic_DNA"/>
</dbReference>
<dbReference type="GeneID" id="54581024"/>
<dbReference type="AlphaFoldDB" id="A0A6A6I8J0"/>
<reference evidence="1" key="1">
    <citation type="journal article" date="2020" name="Stud. Mycol.">
        <title>101 Dothideomycetes genomes: a test case for predicting lifestyles and emergence of pathogens.</title>
        <authorList>
            <person name="Haridas S."/>
            <person name="Albert R."/>
            <person name="Binder M."/>
            <person name="Bloem J."/>
            <person name="Labutti K."/>
            <person name="Salamov A."/>
            <person name="Andreopoulos B."/>
            <person name="Baker S."/>
            <person name="Barry K."/>
            <person name="Bills G."/>
            <person name="Bluhm B."/>
            <person name="Cannon C."/>
            <person name="Castanera R."/>
            <person name="Culley D."/>
            <person name="Daum C."/>
            <person name="Ezra D."/>
            <person name="Gonzalez J."/>
            <person name="Henrissat B."/>
            <person name="Kuo A."/>
            <person name="Liang C."/>
            <person name="Lipzen A."/>
            <person name="Lutzoni F."/>
            <person name="Magnuson J."/>
            <person name="Mondo S."/>
            <person name="Nolan M."/>
            <person name="Ohm R."/>
            <person name="Pangilinan J."/>
            <person name="Park H.-J."/>
            <person name="Ramirez L."/>
            <person name="Alfaro M."/>
            <person name="Sun H."/>
            <person name="Tritt A."/>
            <person name="Yoshinaga Y."/>
            <person name="Zwiers L.-H."/>
            <person name="Turgeon B."/>
            <person name="Goodwin S."/>
            <person name="Spatafora J."/>
            <person name="Crous P."/>
            <person name="Grigoriev I."/>
        </authorList>
    </citation>
    <scope>NUCLEOTIDE SEQUENCE</scope>
    <source>
        <strain evidence="1">CBS 122368</strain>
    </source>
</reference>
<proteinExistence type="predicted"/>
<dbReference type="Proteomes" id="UP000800094">
    <property type="component" value="Unassembled WGS sequence"/>
</dbReference>